<dbReference type="Proteomes" id="UP000823775">
    <property type="component" value="Unassembled WGS sequence"/>
</dbReference>
<evidence type="ECO:0000259" key="2">
    <source>
        <dbReference type="Pfam" id="PF05678"/>
    </source>
</evidence>
<feature type="region of interest" description="Disordered" evidence="1">
    <location>
        <begin position="50"/>
        <end position="69"/>
    </location>
</feature>
<proteinExistence type="predicted"/>
<evidence type="ECO:0000313" key="4">
    <source>
        <dbReference type="Proteomes" id="UP000823775"/>
    </source>
</evidence>
<reference evidence="3 4" key="1">
    <citation type="journal article" date="2021" name="BMC Genomics">
        <title>Datura genome reveals duplications of psychoactive alkaloid biosynthetic genes and high mutation rate following tissue culture.</title>
        <authorList>
            <person name="Rajewski A."/>
            <person name="Carter-House D."/>
            <person name="Stajich J."/>
            <person name="Litt A."/>
        </authorList>
    </citation>
    <scope>NUCLEOTIDE SEQUENCE [LARGE SCALE GENOMIC DNA]</scope>
    <source>
        <strain evidence="3">AR-01</strain>
    </source>
</reference>
<organism evidence="3 4">
    <name type="scientific">Datura stramonium</name>
    <name type="common">Jimsonweed</name>
    <name type="synonym">Common thornapple</name>
    <dbReference type="NCBI Taxonomy" id="4076"/>
    <lineage>
        <taxon>Eukaryota</taxon>
        <taxon>Viridiplantae</taxon>
        <taxon>Streptophyta</taxon>
        <taxon>Embryophyta</taxon>
        <taxon>Tracheophyta</taxon>
        <taxon>Spermatophyta</taxon>
        <taxon>Magnoliopsida</taxon>
        <taxon>eudicotyledons</taxon>
        <taxon>Gunneridae</taxon>
        <taxon>Pentapetalae</taxon>
        <taxon>asterids</taxon>
        <taxon>lamiids</taxon>
        <taxon>Solanales</taxon>
        <taxon>Solanaceae</taxon>
        <taxon>Solanoideae</taxon>
        <taxon>Datureae</taxon>
        <taxon>Datura</taxon>
    </lineage>
</organism>
<dbReference type="EMBL" id="JACEIK010002678">
    <property type="protein sequence ID" value="MCD9638351.1"/>
    <property type="molecule type" value="Genomic_DNA"/>
</dbReference>
<comment type="caution">
    <text evidence="3">The sequence shown here is derived from an EMBL/GenBank/DDBJ whole genome shotgun (WGS) entry which is preliminary data.</text>
</comment>
<name>A0ABS8UU78_DATST</name>
<keyword evidence="4" id="KW-1185">Reference proteome</keyword>
<protein>
    <recommendedName>
        <fullName evidence="2">VQ domain-containing protein</fullName>
    </recommendedName>
</protein>
<dbReference type="Pfam" id="PF05678">
    <property type="entry name" value="VQ"/>
    <property type="match status" value="1"/>
</dbReference>
<evidence type="ECO:0000313" key="3">
    <source>
        <dbReference type="EMBL" id="MCD9638351.1"/>
    </source>
</evidence>
<evidence type="ECO:0000256" key="1">
    <source>
        <dbReference type="SAM" id="MobiDB-lite"/>
    </source>
</evidence>
<feature type="domain" description="VQ" evidence="2">
    <location>
        <begin position="29"/>
        <end position="48"/>
    </location>
</feature>
<dbReference type="InterPro" id="IPR008889">
    <property type="entry name" value="VQ"/>
</dbReference>
<gene>
    <name evidence="3" type="ORF">HAX54_022248</name>
</gene>
<sequence length="180" mass="20573">MGKKVRDQDQPSKLSQNKQFNNLIKLLKPKVYITPSSNFKNLVQQLTGNNIGSSLSSSSSSPPPPPHDQRLQFVHQYQENYSQELSVDSSTEGSIPSSINIISNTLHEPCYDNNSMGSQLQMDISQEYYNYRNIESWLLENDSYTTASYHHHQYEGYGPLINIHEEVSINDYDYDLSGLF</sequence>
<accession>A0ABS8UU78</accession>